<evidence type="ECO:0000313" key="1">
    <source>
        <dbReference type="EMBL" id="KAK9132413.1"/>
    </source>
</evidence>
<gene>
    <name evidence="1" type="ORF">Scep_011941</name>
</gene>
<reference evidence="1 2" key="1">
    <citation type="submission" date="2024-01" db="EMBL/GenBank/DDBJ databases">
        <title>Genome assemblies of Stephania.</title>
        <authorList>
            <person name="Yang L."/>
        </authorList>
    </citation>
    <scope>NUCLEOTIDE SEQUENCE [LARGE SCALE GENOMIC DNA]</scope>
    <source>
        <strain evidence="1">JXDWG</strain>
        <tissue evidence="1">Leaf</tissue>
    </source>
</reference>
<protein>
    <submittedName>
        <fullName evidence="1">Uncharacterized protein</fullName>
    </submittedName>
</protein>
<sequence length="55" mass="6240">MDHLNKFKPPDLILPTMEVHGIKVTWISLGRINDQFAFPIPNGSIMGKDPLVQLR</sequence>
<dbReference type="EMBL" id="JBBNAG010000005">
    <property type="protein sequence ID" value="KAK9132413.1"/>
    <property type="molecule type" value="Genomic_DNA"/>
</dbReference>
<organism evidence="1 2">
    <name type="scientific">Stephania cephalantha</name>
    <dbReference type="NCBI Taxonomy" id="152367"/>
    <lineage>
        <taxon>Eukaryota</taxon>
        <taxon>Viridiplantae</taxon>
        <taxon>Streptophyta</taxon>
        <taxon>Embryophyta</taxon>
        <taxon>Tracheophyta</taxon>
        <taxon>Spermatophyta</taxon>
        <taxon>Magnoliopsida</taxon>
        <taxon>Ranunculales</taxon>
        <taxon>Menispermaceae</taxon>
        <taxon>Menispermoideae</taxon>
        <taxon>Cissampelideae</taxon>
        <taxon>Stephania</taxon>
    </lineage>
</organism>
<dbReference type="Proteomes" id="UP001419268">
    <property type="component" value="Unassembled WGS sequence"/>
</dbReference>
<name>A0AAP0P6B3_9MAGN</name>
<evidence type="ECO:0000313" key="2">
    <source>
        <dbReference type="Proteomes" id="UP001419268"/>
    </source>
</evidence>
<comment type="caution">
    <text evidence="1">The sequence shown here is derived from an EMBL/GenBank/DDBJ whole genome shotgun (WGS) entry which is preliminary data.</text>
</comment>
<keyword evidence="2" id="KW-1185">Reference proteome</keyword>
<dbReference type="AlphaFoldDB" id="A0AAP0P6B3"/>
<proteinExistence type="predicted"/>
<accession>A0AAP0P6B3</accession>